<feature type="domain" description="Glutamate-ammonia ligase adenylyltransferase repeated" evidence="7">
    <location>
        <begin position="578"/>
        <end position="802"/>
    </location>
</feature>
<dbReference type="Gene3D" id="3.30.460.10">
    <property type="entry name" value="Beta Polymerase, domain 2"/>
    <property type="match status" value="2"/>
</dbReference>
<keyword evidence="10" id="KW-1185">Reference proteome</keyword>
<dbReference type="RefSeq" id="WP_143937692.1">
    <property type="nucleotide sequence ID" value="NZ_VKKG01000002.1"/>
</dbReference>
<keyword evidence="5" id="KW-0460">Magnesium</keyword>
<dbReference type="Gene3D" id="1.20.120.330">
    <property type="entry name" value="Nucleotidyltransferases domain 2"/>
    <property type="match status" value="2"/>
</dbReference>
<evidence type="ECO:0000256" key="6">
    <source>
        <dbReference type="ARBA" id="ARBA00023268"/>
    </source>
</evidence>
<keyword evidence="4" id="KW-0067">ATP-binding</keyword>
<dbReference type="EMBL" id="VKKG01000002">
    <property type="protein sequence ID" value="TRY18800.1"/>
    <property type="molecule type" value="Genomic_DNA"/>
</dbReference>
<name>A0A553K267_9ACTN</name>
<dbReference type="NCBIfam" id="NF010707">
    <property type="entry name" value="PRK14109.1"/>
    <property type="match status" value="1"/>
</dbReference>
<dbReference type="EC" id="2.7.7.89" evidence="9"/>
<evidence type="ECO:0000256" key="4">
    <source>
        <dbReference type="ARBA" id="ARBA00022840"/>
    </source>
</evidence>
<gene>
    <name evidence="9" type="ORF">FOJ82_06725</name>
</gene>
<dbReference type="EC" id="2.7.7.42" evidence="9"/>
<evidence type="ECO:0000313" key="9">
    <source>
        <dbReference type="EMBL" id="TRY18800.1"/>
    </source>
</evidence>
<dbReference type="InterPro" id="IPR005190">
    <property type="entry name" value="GlnE_rpt_dom"/>
</dbReference>
<dbReference type="InterPro" id="IPR023057">
    <property type="entry name" value="GlnE"/>
</dbReference>
<dbReference type="GO" id="GO:0005524">
    <property type="term" value="F:ATP binding"/>
    <property type="evidence" value="ECO:0007669"/>
    <property type="project" value="UniProtKB-KW"/>
</dbReference>
<dbReference type="Proteomes" id="UP000317638">
    <property type="component" value="Unassembled WGS sequence"/>
</dbReference>
<dbReference type="GO" id="GO:0047388">
    <property type="term" value="F:[glutamine synthetase]-adenylyl-L-tyrosine phosphorylase activity"/>
    <property type="evidence" value="ECO:0007669"/>
    <property type="project" value="UniProtKB-EC"/>
</dbReference>
<dbReference type="CDD" id="cd05401">
    <property type="entry name" value="NT_GlnE_GlnD_like"/>
    <property type="match status" value="1"/>
</dbReference>
<feature type="domain" description="PII-uridylyltransferase/Glutamine-synthetase adenylyltransferase" evidence="8">
    <location>
        <begin position="348"/>
        <end position="465"/>
    </location>
</feature>
<proteinExistence type="predicted"/>
<dbReference type="SUPFAM" id="SSF81593">
    <property type="entry name" value="Nucleotidyltransferase substrate binding subunit/domain"/>
    <property type="match status" value="2"/>
</dbReference>
<feature type="domain" description="Glutamate-ammonia ligase adenylyltransferase repeated" evidence="7">
    <location>
        <begin position="80"/>
        <end position="313"/>
    </location>
</feature>
<evidence type="ECO:0000313" key="10">
    <source>
        <dbReference type="Proteomes" id="UP000317638"/>
    </source>
</evidence>
<dbReference type="AlphaFoldDB" id="A0A553K267"/>
<evidence type="ECO:0000256" key="2">
    <source>
        <dbReference type="ARBA" id="ARBA00022695"/>
    </source>
</evidence>
<dbReference type="InterPro" id="IPR013546">
    <property type="entry name" value="PII_UdlTrfase/GS_AdlTrfase"/>
</dbReference>
<dbReference type="PANTHER" id="PTHR30621:SF0">
    <property type="entry name" value="BIFUNCTIONAL GLUTAMINE SYNTHETASE ADENYLYLTRANSFERASE_ADENYLYL-REMOVING ENZYME"/>
    <property type="match status" value="1"/>
</dbReference>
<comment type="caution">
    <text evidence="9">The sequence shown here is derived from an EMBL/GenBank/DDBJ whole genome shotgun (WGS) entry which is preliminary data.</text>
</comment>
<organism evidence="9 10">
    <name type="scientific">Tessaracoccus rhinocerotis</name>
    <dbReference type="NCBI Taxonomy" id="1689449"/>
    <lineage>
        <taxon>Bacteria</taxon>
        <taxon>Bacillati</taxon>
        <taxon>Actinomycetota</taxon>
        <taxon>Actinomycetes</taxon>
        <taxon>Propionibacteriales</taxon>
        <taxon>Propionibacteriaceae</taxon>
        <taxon>Tessaracoccus</taxon>
    </lineage>
</organism>
<dbReference type="GO" id="GO:0005829">
    <property type="term" value="C:cytosol"/>
    <property type="evidence" value="ECO:0007669"/>
    <property type="project" value="TreeGrafter"/>
</dbReference>
<evidence type="ECO:0000256" key="5">
    <source>
        <dbReference type="ARBA" id="ARBA00022842"/>
    </source>
</evidence>
<evidence type="ECO:0000256" key="3">
    <source>
        <dbReference type="ARBA" id="ARBA00022741"/>
    </source>
</evidence>
<dbReference type="GO" id="GO:0000820">
    <property type="term" value="P:regulation of glutamine family amino acid metabolic process"/>
    <property type="evidence" value="ECO:0007669"/>
    <property type="project" value="TreeGrafter"/>
</dbReference>
<dbReference type="Pfam" id="PF08335">
    <property type="entry name" value="GlnD_UR_UTase"/>
    <property type="match status" value="2"/>
</dbReference>
<dbReference type="InterPro" id="IPR043519">
    <property type="entry name" value="NT_sf"/>
</dbReference>
<reference evidence="9 10" key="1">
    <citation type="submission" date="2019-07" db="EMBL/GenBank/DDBJ databases">
        <authorList>
            <person name="Zhou L.-Y."/>
        </authorList>
    </citation>
    <scope>NUCLEOTIDE SEQUENCE [LARGE SCALE GENOMIC DNA]</scope>
    <source>
        <strain evidence="9 10">YIM 101269</strain>
    </source>
</reference>
<keyword evidence="6" id="KW-0511">Multifunctional enzyme</keyword>
<evidence type="ECO:0000256" key="1">
    <source>
        <dbReference type="ARBA" id="ARBA00022679"/>
    </source>
</evidence>
<dbReference type="OrthoDB" id="9759366at2"/>
<dbReference type="PANTHER" id="PTHR30621">
    <property type="entry name" value="GLUTAMINE SYNTHETASE ADENYLYLTRANSFERASE"/>
    <property type="match status" value="1"/>
</dbReference>
<feature type="domain" description="PII-uridylyltransferase/Glutamine-synthetase adenylyltransferase" evidence="8">
    <location>
        <begin position="842"/>
        <end position="969"/>
    </location>
</feature>
<protein>
    <submittedName>
        <fullName evidence="9">Bifunctional [glutamine synthetase] adenylyltransferase/[glutamine synthetase]-adenylyl-L-tyrosine phosphorylase</fullName>
        <ecNumber evidence="9">2.7.7.42</ecNumber>
        <ecNumber evidence="9">2.7.7.89</ecNumber>
    </submittedName>
</protein>
<evidence type="ECO:0000259" key="7">
    <source>
        <dbReference type="Pfam" id="PF03710"/>
    </source>
</evidence>
<keyword evidence="2 9" id="KW-0548">Nucleotidyltransferase</keyword>
<keyword evidence="3" id="KW-0547">Nucleotide-binding</keyword>
<accession>A0A553K267</accession>
<dbReference type="SUPFAM" id="SSF81301">
    <property type="entry name" value="Nucleotidyltransferase"/>
    <property type="match status" value="2"/>
</dbReference>
<evidence type="ECO:0000259" key="8">
    <source>
        <dbReference type="Pfam" id="PF08335"/>
    </source>
</evidence>
<keyword evidence="1 9" id="KW-0808">Transferase</keyword>
<dbReference type="GO" id="GO:0008882">
    <property type="term" value="F:[glutamate-ammonia-ligase] adenylyltransferase activity"/>
    <property type="evidence" value="ECO:0007669"/>
    <property type="project" value="UniProtKB-EC"/>
</dbReference>
<dbReference type="Pfam" id="PF03710">
    <property type="entry name" value="GlnE"/>
    <property type="match status" value="2"/>
</dbReference>
<sequence length="972" mass="106487">MSRVTTTVGDFARRGFDSASGAATVWRRWHEAVGGPPPVGLDVFEPAAYRDQALEALARMWEADAALVDRIVAEPDWLRRVVLVSGASSALARFLVRHPGEAELLRSAGEHRTHQEWREFFEGRCAPVDGVVEGNADVLRRANHAALCEIAARDLSAPDPFAIIHKVGAELSAVADAVLEMALAHARSEVPGWEKVRLAVLAMGKCGAGELNYISDVDVIHVAEPVEGVGVDEAMAIGGRLAGALARVCSAHSREGTIWPVDAALRPEGKAGPLVRTLDSCRKYYSDWAKNWEFQALIKARPAAGDLALGQEFCDMVGPKVWQAGQREGFLSEVRAMRQRVISLIPDKHADTEIKLGAGGLRDTEFSVQLLQLVHGRADDRIRGRGTFEALRALVMTGYIGRSDGVELENAYRFQRVLEHRVQLLNLRRTHLLPEDPMALLHVARGLASTPDEVVATFKKSLRSVLRLQQRIFYSPLLDAVSSLPTDTLKLSDNAAQTRMRALGFLDPRSALGHIKALTKGSSRSAEIQRQLLPAMLQWFAEGPNPDFGLLAFRQLSETLGSTSWYLRALRDEGFMAKRLARIASSSRYVVDLLRRAPEMVQMLASREELRPRTAAELSASMTRAAGRHEDPGKAIASVRAMRRSELCRIALSDVLGEGDLDTVCLGLSNLAAASIDAALVIAGRGTDAPPVGVIALGRWGGREMSYSSDVDVMFVVDDDTGPEALAAATQVVRVASDILGKPGPDPALVMDSDLRPEGKDGPQVRTVSSYLTYYEKWSATWEAQALVRARAGAGDRDLAARVVAGIDHLRYPDGGLGHKQLVEIRKLKSRMESERIPRGVPRERHLKLGKGGLSDVEWTVQLLQLQHGAELESLRTTSTMEALVALEQEKLLTQQQATALREAWQHASRLRNAIMLVRGRASDSLPADYRELAAIAELMGDHSGLTSHLLEETRRLLRRASQVVDRIFWES</sequence>